<keyword evidence="9" id="KW-0325">Glycoprotein</keyword>
<dbReference type="InterPro" id="IPR007292">
    <property type="entry name" value="Nuclear_fusion_Kar5"/>
</dbReference>
<keyword evidence="8" id="KW-0472">Membrane</keyword>
<dbReference type="GO" id="GO:0005789">
    <property type="term" value="C:endoplasmic reticulum membrane"/>
    <property type="evidence" value="ECO:0007669"/>
    <property type="project" value="UniProtKB-SubCell"/>
</dbReference>
<evidence type="ECO:0000256" key="5">
    <source>
        <dbReference type="ARBA" id="ARBA00022729"/>
    </source>
</evidence>
<evidence type="ECO:0000313" key="13">
    <source>
        <dbReference type="Proteomes" id="UP000054144"/>
    </source>
</evidence>
<sequence>QAALNAYSRRPDCFRRTTESIRVQCGQLELDEDARVHAAISMTLCELATAKHHTPPLECSAFAFEPSSVLFENDVEPLTSRECVNALSRSAQFWSSYSGYLREVPQLCYAFRRWNDIDTAREIFHNSTVEAMKLLRHMNAR</sequence>
<keyword evidence="4" id="KW-0812">Transmembrane</keyword>
<evidence type="ECO:0000256" key="11">
    <source>
        <dbReference type="RuleBase" id="RU368082"/>
    </source>
</evidence>
<accession>A0A0D7AKI9</accession>
<keyword evidence="10 11" id="KW-0539">Nucleus</keyword>
<dbReference type="GO" id="GO:0048288">
    <property type="term" value="P:nuclear membrane fusion involved in karyogamy"/>
    <property type="evidence" value="ECO:0007669"/>
    <property type="project" value="UniProtKB-UniRule"/>
</dbReference>
<evidence type="ECO:0000256" key="6">
    <source>
        <dbReference type="ARBA" id="ARBA00022824"/>
    </source>
</evidence>
<keyword evidence="5 11" id="KW-0732">Signal</keyword>
<dbReference type="GO" id="GO:0000742">
    <property type="term" value="P:karyogamy involved in conjugation with cellular fusion"/>
    <property type="evidence" value="ECO:0007669"/>
    <property type="project" value="UniProtKB-UniRule"/>
</dbReference>
<keyword evidence="6 11" id="KW-0256">Endoplasmic reticulum</keyword>
<comment type="similarity">
    <text evidence="2 11">Belongs to the KAR5 family.</text>
</comment>
<protein>
    <submittedName>
        <fullName evidence="12">Uncharacterized protein</fullName>
    </submittedName>
</protein>
<comment type="subcellular location">
    <subcellularLocation>
        <location evidence="11">Endoplasmic reticulum membrane</location>
    </subcellularLocation>
    <subcellularLocation>
        <location evidence="11">Nucleus membrane</location>
    </subcellularLocation>
</comment>
<organism evidence="12 13">
    <name type="scientific">Fistulina hepatica ATCC 64428</name>
    <dbReference type="NCBI Taxonomy" id="1128425"/>
    <lineage>
        <taxon>Eukaryota</taxon>
        <taxon>Fungi</taxon>
        <taxon>Dikarya</taxon>
        <taxon>Basidiomycota</taxon>
        <taxon>Agaricomycotina</taxon>
        <taxon>Agaricomycetes</taxon>
        <taxon>Agaricomycetidae</taxon>
        <taxon>Agaricales</taxon>
        <taxon>Fistulinaceae</taxon>
        <taxon>Fistulina</taxon>
    </lineage>
</organism>
<dbReference type="GO" id="GO:0031965">
    <property type="term" value="C:nuclear membrane"/>
    <property type="evidence" value="ECO:0007669"/>
    <property type="project" value="UniProtKB-SubCell"/>
</dbReference>
<name>A0A0D7AKI9_9AGAR</name>
<keyword evidence="7" id="KW-1133">Transmembrane helix</keyword>
<dbReference type="PANTHER" id="PTHR28012:SF1">
    <property type="entry name" value="NUCLEAR FUSION PROTEIN KAR5"/>
    <property type="match status" value="1"/>
</dbReference>
<evidence type="ECO:0000256" key="10">
    <source>
        <dbReference type="ARBA" id="ARBA00023242"/>
    </source>
</evidence>
<evidence type="ECO:0000256" key="3">
    <source>
        <dbReference type="ARBA" id="ARBA00022459"/>
    </source>
</evidence>
<dbReference type="OrthoDB" id="5311848at2759"/>
<reference evidence="12 13" key="1">
    <citation type="journal article" date="2015" name="Fungal Genet. Biol.">
        <title>Evolution of novel wood decay mechanisms in Agaricales revealed by the genome sequences of Fistulina hepatica and Cylindrobasidium torrendii.</title>
        <authorList>
            <person name="Floudas D."/>
            <person name="Held B.W."/>
            <person name="Riley R."/>
            <person name="Nagy L.G."/>
            <person name="Koehler G."/>
            <person name="Ransdell A.S."/>
            <person name="Younus H."/>
            <person name="Chow J."/>
            <person name="Chiniquy J."/>
            <person name="Lipzen A."/>
            <person name="Tritt A."/>
            <person name="Sun H."/>
            <person name="Haridas S."/>
            <person name="LaButti K."/>
            <person name="Ohm R.A."/>
            <person name="Kues U."/>
            <person name="Blanchette R.A."/>
            <person name="Grigoriev I.V."/>
            <person name="Minto R.E."/>
            <person name="Hibbett D.S."/>
        </authorList>
    </citation>
    <scope>NUCLEOTIDE SEQUENCE [LARGE SCALE GENOMIC DNA]</scope>
    <source>
        <strain evidence="12 13">ATCC 64428</strain>
    </source>
</reference>
<dbReference type="EMBL" id="KN881648">
    <property type="protein sequence ID" value="KIY51816.1"/>
    <property type="molecule type" value="Genomic_DNA"/>
</dbReference>
<evidence type="ECO:0000256" key="8">
    <source>
        <dbReference type="ARBA" id="ARBA00023136"/>
    </source>
</evidence>
<gene>
    <name evidence="12" type="ORF">FISHEDRAFT_18726</name>
</gene>
<evidence type="ECO:0000256" key="2">
    <source>
        <dbReference type="ARBA" id="ARBA00010473"/>
    </source>
</evidence>
<dbReference type="Pfam" id="PF04163">
    <property type="entry name" value="Tht1"/>
    <property type="match status" value="1"/>
</dbReference>
<feature type="non-terminal residue" evidence="12">
    <location>
        <position position="141"/>
    </location>
</feature>
<dbReference type="AlphaFoldDB" id="A0A0D7AKI9"/>
<keyword evidence="13" id="KW-1185">Reference proteome</keyword>
<evidence type="ECO:0000256" key="4">
    <source>
        <dbReference type="ARBA" id="ARBA00022692"/>
    </source>
</evidence>
<dbReference type="Proteomes" id="UP000054144">
    <property type="component" value="Unassembled WGS sequence"/>
</dbReference>
<comment type="function">
    <text evidence="1 11">Required for nuclear membrane fusion during karyogamy.</text>
</comment>
<keyword evidence="3 11" id="KW-0415">Karyogamy</keyword>
<evidence type="ECO:0000256" key="1">
    <source>
        <dbReference type="ARBA" id="ARBA00003389"/>
    </source>
</evidence>
<proteinExistence type="inferred from homology"/>
<evidence type="ECO:0000256" key="9">
    <source>
        <dbReference type="ARBA" id="ARBA00023180"/>
    </source>
</evidence>
<feature type="non-terminal residue" evidence="12">
    <location>
        <position position="1"/>
    </location>
</feature>
<dbReference type="PANTHER" id="PTHR28012">
    <property type="entry name" value="NUCLEAR FUSION PROTEIN KAR5"/>
    <property type="match status" value="1"/>
</dbReference>
<evidence type="ECO:0000313" key="12">
    <source>
        <dbReference type="EMBL" id="KIY51816.1"/>
    </source>
</evidence>
<evidence type="ECO:0000256" key="7">
    <source>
        <dbReference type="ARBA" id="ARBA00022989"/>
    </source>
</evidence>